<sequence length="270" mass="28958">MAWSAPKTWTAGEVVTASDMNTYIRDNQRYLKGIGQVPTIESGLTIDNTDGDERLLLPLLSTAECSTVLNAEGEVAFDETTHQMKEYDGTAVRALISEADVDDTPVNGATTVPVSSNWAYDHLALLTTAGDIIYATAAGTWARLAIGTNNQFLRVNTGATAPEWETFTPGAASGNYAGNDGTNTAIAHGLGSTPKFVHIMTRVDQDTWSEANQMTGYDYINTISYNADAFNNDSIAVTAMDATNFYVGHATEHGQAMNATGLTYYWIAIG</sequence>
<dbReference type="EMBL" id="MT142014">
    <property type="protein sequence ID" value="QJA73265.1"/>
    <property type="molecule type" value="Genomic_DNA"/>
</dbReference>
<evidence type="ECO:0008006" key="2">
    <source>
        <dbReference type="Google" id="ProtNLM"/>
    </source>
</evidence>
<protein>
    <recommendedName>
        <fullName evidence="2">Tail protein</fullName>
    </recommendedName>
</protein>
<organism evidence="1">
    <name type="scientific">viral metagenome</name>
    <dbReference type="NCBI Taxonomy" id="1070528"/>
    <lineage>
        <taxon>unclassified sequences</taxon>
        <taxon>metagenomes</taxon>
        <taxon>organismal metagenomes</taxon>
    </lineage>
</organism>
<evidence type="ECO:0000313" key="1">
    <source>
        <dbReference type="EMBL" id="QJA73265.1"/>
    </source>
</evidence>
<proteinExistence type="predicted"/>
<gene>
    <name evidence="1" type="ORF">MM415A02421_0006</name>
</gene>
<dbReference type="AlphaFoldDB" id="A0A6M3JX75"/>
<accession>A0A6M3JX75</accession>
<reference evidence="1" key="1">
    <citation type="submission" date="2020-03" db="EMBL/GenBank/DDBJ databases">
        <title>The deep terrestrial virosphere.</title>
        <authorList>
            <person name="Holmfeldt K."/>
            <person name="Nilsson E."/>
            <person name="Simone D."/>
            <person name="Lopez-Fernandez M."/>
            <person name="Wu X."/>
            <person name="de Brujin I."/>
            <person name="Lundin D."/>
            <person name="Andersson A."/>
            <person name="Bertilsson S."/>
            <person name="Dopson M."/>
        </authorList>
    </citation>
    <scope>NUCLEOTIDE SEQUENCE</scope>
    <source>
        <strain evidence="1">MM415A02421</strain>
    </source>
</reference>
<name>A0A6M3JX75_9ZZZZ</name>